<reference evidence="3 4" key="1">
    <citation type="submission" date="2024-04" db="EMBL/GenBank/DDBJ databases">
        <title>Flavobacterium sp. DGU11 16S ribosomal RNA gene Genome sequencing and assembly.</title>
        <authorList>
            <person name="Park S."/>
        </authorList>
    </citation>
    <scope>NUCLEOTIDE SEQUENCE [LARGE SCALE GENOMIC DNA]</scope>
    <source>
        <strain evidence="3 4">DGU11</strain>
    </source>
</reference>
<dbReference type="EMBL" id="JBBYHR010000002">
    <property type="protein sequence ID" value="MEL1243297.1"/>
    <property type="molecule type" value="Genomic_DNA"/>
</dbReference>
<dbReference type="SUPFAM" id="SSF48452">
    <property type="entry name" value="TPR-like"/>
    <property type="match status" value="1"/>
</dbReference>
<sequence>MKRLTIFLLAFASFAASGQTLAEFSALAQKKDTLAQQALLKKWEKTGTADPDFYVAAFNYYAVHARREVLSLQTAESEGESLQLTDSIGNTAGYIGGTVYYDAGDTKKALDYINKGIAKFPDRLDLRFGKTYLLGEAEDWKLFTNEILAAIDHSSKISNKWKWKGNEPLEDAKKFMLGSIQAYVMQLYNTQDDLLLSNMAQIAERVLKYYPHHVESLSNLSIVYMLQNQPDKALPPLLKAEKIDPKDTIVLGNIAHCYKMKNDTPNAIKYYELVLKYGDEDSKQFATGQLEKLKGK</sequence>
<evidence type="ECO:0000313" key="4">
    <source>
        <dbReference type="Proteomes" id="UP001464555"/>
    </source>
</evidence>
<proteinExistence type="predicted"/>
<feature type="chain" id="PRO_5047378171" evidence="2">
    <location>
        <begin position="23"/>
        <end position="296"/>
    </location>
</feature>
<keyword evidence="2" id="KW-0732">Signal</keyword>
<dbReference type="PROSITE" id="PS50005">
    <property type="entry name" value="TPR"/>
    <property type="match status" value="1"/>
</dbReference>
<dbReference type="Gene3D" id="1.25.40.10">
    <property type="entry name" value="Tetratricopeptide repeat domain"/>
    <property type="match status" value="1"/>
</dbReference>
<feature type="signal peptide" evidence="2">
    <location>
        <begin position="1"/>
        <end position="22"/>
    </location>
</feature>
<keyword evidence="1" id="KW-0802">TPR repeat</keyword>
<dbReference type="InterPro" id="IPR011990">
    <property type="entry name" value="TPR-like_helical_dom_sf"/>
</dbReference>
<keyword evidence="4" id="KW-1185">Reference proteome</keyword>
<dbReference type="InterPro" id="IPR019734">
    <property type="entry name" value="TPR_rpt"/>
</dbReference>
<evidence type="ECO:0000256" key="2">
    <source>
        <dbReference type="SAM" id="SignalP"/>
    </source>
</evidence>
<evidence type="ECO:0000256" key="1">
    <source>
        <dbReference type="PROSITE-ProRule" id="PRU00339"/>
    </source>
</evidence>
<name>A0ABU9HTN2_9FLAO</name>
<protein>
    <submittedName>
        <fullName evidence="3">Tetratricopeptide repeat protein</fullName>
    </submittedName>
</protein>
<feature type="repeat" description="TPR" evidence="1">
    <location>
        <begin position="214"/>
        <end position="247"/>
    </location>
</feature>
<organism evidence="3 4">
    <name type="scientific">Flavobacterium arundinis</name>
    <dbReference type="NCBI Taxonomy" id="3139143"/>
    <lineage>
        <taxon>Bacteria</taxon>
        <taxon>Pseudomonadati</taxon>
        <taxon>Bacteroidota</taxon>
        <taxon>Flavobacteriia</taxon>
        <taxon>Flavobacteriales</taxon>
        <taxon>Flavobacteriaceae</taxon>
        <taxon>Flavobacterium</taxon>
    </lineage>
</organism>
<dbReference type="SMART" id="SM00028">
    <property type="entry name" value="TPR"/>
    <property type="match status" value="3"/>
</dbReference>
<comment type="caution">
    <text evidence="3">The sequence shown here is derived from an EMBL/GenBank/DDBJ whole genome shotgun (WGS) entry which is preliminary data.</text>
</comment>
<accession>A0ABU9HTN2</accession>
<dbReference type="RefSeq" id="WP_341695621.1">
    <property type="nucleotide sequence ID" value="NZ_JBBYHR010000002.1"/>
</dbReference>
<evidence type="ECO:0000313" key="3">
    <source>
        <dbReference type="EMBL" id="MEL1243297.1"/>
    </source>
</evidence>
<dbReference type="Proteomes" id="UP001464555">
    <property type="component" value="Unassembled WGS sequence"/>
</dbReference>
<gene>
    <name evidence="3" type="ORF">AAEO56_03390</name>
</gene>